<accession>A0A164FF00</accession>
<sequence>MRVHLSLTVLLKKFSKKDSLGSATFRCHAQTSGTVSPNVSRQMSYCREPLVQVSKDKIPSV</sequence>
<evidence type="ECO:0000313" key="2">
    <source>
        <dbReference type="Proteomes" id="UP000076858"/>
    </source>
</evidence>
<proteinExistence type="predicted"/>
<keyword evidence="2" id="KW-1185">Reference proteome</keyword>
<organism evidence="1 2">
    <name type="scientific">Daphnia magna</name>
    <dbReference type="NCBI Taxonomy" id="35525"/>
    <lineage>
        <taxon>Eukaryota</taxon>
        <taxon>Metazoa</taxon>
        <taxon>Ecdysozoa</taxon>
        <taxon>Arthropoda</taxon>
        <taxon>Crustacea</taxon>
        <taxon>Branchiopoda</taxon>
        <taxon>Diplostraca</taxon>
        <taxon>Cladocera</taxon>
        <taxon>Anomopoda</taxon>
        <taxon>Daphniidae</taxon>
        <taxon>Daphnia</taxon>
    </lineage>
</organism>
<comment type="caution">
    <text evidence="1">The sequence shown here is derived from an EMBL/GenBank/DDBJ whole genome shotgun (WGS) entry which is preliminary data.</text>
</comment>
<dbReference type="EMBL" id="LRGB01020323">
    <property type="protein sequence ID" value="KZR97732.1"/>
    <property type="molecule type" value="Genomic_DNA"/>
</dbReference>
<evidence type="ECO:0000313" key="1">
    <source>
        <dbReference type="EMBL" id="KZR97732.1"/>
    </source>
</evidence>
<name>A0A164FF00_9CRUS</name>
<reference evidence="1 2" key="1">
    <citation type="submission" date="2016-03" db="EMBL/GenBank/DDBJ databases">
        <title>EvidentialGene: Evidence-directed Construction of Genes on Genomes.</title>
        <authorList>
            <person name="Gilbert D.G."/>
            <person name="Choi J.-H."/>
            <person name="Mockaitis K."/>
            <person name="Colbourne J."/>
            <person name="Pfrender M."/>
        </authorList>
    </citation>
    <scope>NUCLEOTIDE SEQUENCE [LARGE SCALE GENOMIC DNA]</scope>
    <source>
        <strain evidence="1 2">Xinb3</strain>
        <tissue evidence="1">Complete organism</tissue>
    </source>
</reference>
<protein>
    <submittedName>
        <fullName evidence="1">Uncharacterized protein</fullName>
    </submittedName>
</protein>
<dbReference type="Proteomes" id="UP000076858">
    <property type="component" value="Unassembled WGS sequence"/>
</dbReference>
<gene>
    <name evidence="1" type="ORF">APZ42_007233</name>
</gene>
<dbReference type="AlphaFoldDB" id="A0A164FF00"/>